<evidence type="ECO:0000256" key="1">
    <source>
        <dbReference type="SAM" id="MobiDB-lite"/>
    </source>
</evidence>
<accession>A0A318QPD1</accession>
<feature type="region of interest" description="Disordered" evidence="1">
    <location>
        <begin position="49"/>
        <end position="72"/>
    </location>
</feature>
<dbReference type="AlphaFoldDB" id="A0A318QPD1"/>
<organism evidence="2 3">
    <name type="scientific">Komagataeibacter oboediens</name>
    <dbReference type="NCBI Taxonomy" id="65958"/>
    <lineage>
        <taxon>Bacteria</taxon>
        <taxon>Pseudomonadati</taxon>
        <taxon>Pseudomonadota</taxon>
        <taxon>Alphaproteobacteria</taxon>
        <taxon>Acetobacterales</taxon>
        <taxon>Acetobacteraceae</taxon>
        <taxon>Komagataeibacter</taxon>
    </lineage>
</organism>
<evidence type="ECO:0000313" key="3">
    <source>
        <dbReference type="Proteomes" id="UP000247417"/>
    </source>
</evidence>
<dbReference type="EMBL" id="NKTX01000072">
    <property type="protein sequence ID" value="PYD79388.1"/>
    <property type="molecule type" value="Genomic_DNA"/>
</dbReference>
<comment type="caution">
    <text evidence="2">The sequence shown here is derived from an EMBL/GenBank/DDBJ whole genome shotgun (WGS) entry which is preliminary data.</text>
</comment>
<gene>
    <name evidence="2" type="ORF">CFR80_15200</name>
</gene>
<evidence type="ECO:0000313" key="2">
    <source>
        <dbReference type="EMBL" id="PYD79388.1"/>
    </source>
</evidence>
<dbReference type="Proteomes" id="UP000247417">
    <property type="component" value="Unassembled WGS sequence"/>
</dbReference>
<reference evidence="2 3" key="1">
    <citation type="submission" date="2017-07" db="EMBL/GenBank/DDBJ databases">
        <title>A draft genome sequence of Komagataeibacter oboediens LMG 18849.</title>
        <authorList>
            <person name="Skraban J."/>
            <person name="Cleenwerck I."/>
            <person name="Vandamme P."/>
            <person name="Trcek J."/>
        </authorList>
    </citation>
    <scope>NUCLEOTIDE SEQUENCE [LARGE SCALE GENOMIC DNA]</scope>
    <source>
        <strain evidence="2 3">LMG 18849</strain>
    </source>
</reference>
<name>A0A318QPD1_9PROT</name>
<proteinExistence type="predicted"/>
<sequence length="72" mass="7931">MKFVEFPADPQVEGTFRRGYVHGVAAVANALKANPSLTVEDLMQWASPRGAGDTWRKHQPIDRMIQPPAITG</sequence>
<protein>
    <submittedName>
        <fullName evidence="2">Uncharacterized protein</fullName>
    </submittedName>
</protein>